<dbReference type="Gene3D" id="1.10.3720.10">
    <property type="entry name" value="MetI-like"/>
    <property type="match status" value="1"/>
</dbReference>
<keyword evidence="5 7" id="KW-1133">Transmembrane helix</keyword>
<dbReference type="Proteomes" id="UP000019140">
    <property type="component" value="Unassembled WGS sequence"/>
</dbReference>
<dbReference type="CDD" id="cd06261">
    <property type="entry name" value="TM_PBP2"/>
    <property type="match status" value="1"/>
</dbReference>
<dbReference type="InterPro" id="IPR050366">
    <property type="entry name" value="BP-dependent_transpt_permease"/>
</dbReference>
<accession>W4MDH2</accession>
<evidence type="ECO:0000256" key="3">
    <source>
        <dbReference type="ARBA" id="ARBA00022475"/>
    </source>
</evidence>
<feature type="transmembrane region" description="Helical" evidence="7">
    <location>
        <begin position="33"/>
        <end position="51"/>
    </location>
</feature>
<name>W4MDH2_9BACT</name>
<evidence type="ECO:0000313" key="10">
    <source>
        <dbReference type="Proteomes" id="UP000019140"/>
    </source>
</evidence>
<dbReference type="SUPFAM" id="SSF161098">
    <property type="entry name" value="MetI-like"/>
    <property type="match status" value="1"/>
</dbReference>
<evidence type="ECO:0000256" key="2">
    <source>
        <dbReference type="ARBA" id="ARBA00022448"/>
    </source>
</evidence>
<dbReference type="PATRIC" id="fig|1429439.4.peg.973"/>
<evidence type="ECO:0000256" key="6">
    <source>
        <dbReference type="ARBA" id="ARBA00023136"/>
    </source>
</evidence>
<feature type="transmembrane region" description="Helical" evidence="7">
    <location>
        <begin position="262"/>
        <end position="285"/>
    </location>
</feature>
<dbReference type="PROSITE" id="PS50928">
    <property type="entry name" value="ABC_TM1"/>
    <property type="match status" value="1"/>
</dbReference>
<organism evidence="9 10">
    <name type="scientific">Candidatus Entotheonella gemina</name>
    <dbReference type="NCBI Taxonomy" id="1429439"/>
    <lineage>
        <taxon>Bacteria</taxon>
        <taxon>Pseudomonadati</taxon>
        <taxon>Nitrospinota/Tectimicrobiota group</taxon>
        <taxon>Candidatus Tectimicrobiota</taxon>
        <taxon>Candidatus Entotheonellia</taxon>
        <taxon>Candidatus Entotheonellales</taxon>
        <taxon>Candidatus Entotheonellaceae</taxon>
        <taxon>Candidatus Entotheonella</taxon>
    </lineage>
</organism>
<protein>
    <submittedName>
        <fullName evidence="9">Peptide ABC transporter permease</fullName>
    </submittedName>
</protein>
<keyword evidence="6 7" id="KW-0472">Membrane</keyword>
<reference evidence="9 10" key="1">
    <citation type="journal article" date="2014" name="Nature">
        <title>An environmental bacterial taxon with a large and distinct metabolic repertoire.</title>
        <authorList>
            <person name="Wilson M.C."/>
            <person name="Mori T."/>
            <person name="Ruckert C."/>
            <person name="Uria A.R."/>
            <person name="Helf M.J."/>
            <person name="Takada K."/>
            <person name="Gernert C."/>
            <person name="Steffens U.A."/>
            <person name="Heycke N."/>
            <person name="Schmitt S."/>
            <person name="Rinke C."/>
            <person name="Helfrich E.J."/>
            <person name="Brachmann A.O."/>
            <person name="Gurgui C."/>
            <person name="Wakimoto T."/>
            <person name="Kracht M."/>
            <person name="Crusemann M."/>
            <person name="Hentschel U."/>
            <person name="Abe I."/>
            <person name="Matsunaga S."/>
            <person name="Kalinowski J."/>
            <person name="Takeyama H."/>
            <person name="Piel J."/>
        </authorList>
    </citation>
    <scope>NUCLEOTIDE SEQUENCE [LARGE SCALE GENOMIC DNA]</scope>
    <source>
        <strain evidence="10">TSY2</strain>
    </source>
</reference>
<dbReference type="InterPro" id="IPR000515">
    <property type="entry name" value="MetI-like"/>
</dbReference>
<evidence type="ECO:0000256" key="1">
    <source>
        <dbReference type="ARBA" id="ARBA00004651"/>
    </source>
</evidence>
<evidence type="ECO:0000256" key="7">
    <source>
        <dbReference type="RuleBase" id="RU363032"/>
    </source>
</evidence>
<proteinExistence type="inferred from homology"/>
<feature type="domain" description="ABC transmembrane type-1" evidence="8">
    <location>
        <begin position="96"/>
        <end position="285"/>
    </location>
</feature>
<dbReference type="PANTHER" id="PTHR43386">
    <property type="entry name" value="OLIGOPEPTIDE TRANSPORT SYSTEM PERMEASE PROTEIN APPC"/>
    <property type="match status" value="1"/>
</dbReference>
<feature type="transmembrane region" description="Helical" evidence="7">
    <location>
        <begin position="144"/>
        <end position="171"/>
    </location>
</feature>
<keyword evidence="3" id="KW-1003">Cell membrane</keyword>
<gene>
    <name evidence="9" type="ORF">ETSY2_05710</name>
</gene>
<dbReference type="Pfam" id="PF00528">
    <property type="entry name" value="BPD_transp_1"/>
    <property type="match status" value="1"/>
</dbReference>
<keyword evidence="10" id="KW-1185">Reference proteome</keyword>
<evidence type="ECO:0000256" key="5">
    <source>
        <dbReference type="ARBA" id="ARBA00022989"/>
    </source>
</evidence>
<evidence type="ECO:0000313" key="9">
    <source>
        <dbReference type="EMBL" id="ETX08379.1"/>
    </source>
</evidence>
<dbReference type="GO" id="GO:0005886">
    <property type="term" value="C:plasma membrane"/>
    <property type="evidence" value="ECO:0007669"/>
    <property type="project" value="UniProtKB-SubCell"/>
</dbReference>
<dbReference type="EMBL" id="AZHX01000235">
    <property type="protein sequence ID" value="ETX08379.1"/>
    <property type="molecule type" value="Genomic_DNA"/>
</dbReference>
<dbReference type="AlphaFoldDB" id="W4MDH2"/>
<feature type="transmembrane region" description="Helical" evidence="7">
    <location>
        <begin position="213"/>
        <end position="242"/>
    </location>
</feature>
<feature type="transmembrane region" description="Helical" evidence="7">
    <location>
        <begin position="98"/>
        <end position="124"/>
    </location>
</feature>
<dbReference type="PANTHER" id="PTHR43386:SF1">
    <property type="entry name" value="D,D-DIPEPTIDE TRANSPORT SYSTEM PERMEASE PROTEIN DDPC-RELATED"/>
    <property type="match status" value="1"/>
</dbReference>
<comment type="similarity">
    <text evidence="7">Belongs to the binding-protein-dependent transport system permease family.</text>
</comment>
<comment type="caution">
    <text evidence="9">The sequence shown here is derived from an EMBL/GenBank/DDBJ whole genome shotgun (WGS) entry which is preliminary data.</text>
</comment>
<keyword evidence="2 7" id="KW-0813">Transport</keyword>
<dbReference type="GO" id="GO:0055085">
    <property type="term" value="P:transmembrane transport"/>
    <property type="evidence" value="ECO:0007669"/>
    <property type="project" value="InterPro"/>
</dbReference>
<keyword evidence="4 7" id="KW-0812">Transmembrane</keyword>
<dbReference type="HOGENOM" id="CLU_028518_5_0_7"/>
<sequence>MAQVTSNQVTSSSALGRIVQAILPSRRFPGVPLFILIFLLVLPGIFASQLAPHNPLRGSLRARLKPPVWVHGGSLTHPLGTDKVGRDILSRIIHGARVSLSVSLVAIVVSGIIGVTLGLIAGYFGGKLDALIMRLVDICLGLPLILLALVFVAVVGPSFGTVIIVTSFLLWARYARQVRGETLSIRERDFISRARVAGASHFRIMFRYIFPNVVNSLTVLATLQIGAIILLESTLSFLGAGIPRPTPTWGSMIADGRDLIVVAWWIAFFPGLAIMLTVLSLNLLGDWLRDYLDPKLRNI</sequence>
<evidence type="ECO:0000259" key="8">
    <source>
        <dbReference type="PROSITE" id="PS50928"/>
    </source>
</evidence>
<dbReference type="InterPro" id="IPR035906">
    <property type="entry name" value="MetI-like_sf"/>
</dbReference>
<evidence type="ECO:0000256" key="4">
    <source>
        <dbReference type="ARBA" id="ARBA00022692"/>
    </source>
</evidence>
<comment type="subcellular location">
    <subcellularLocation>
        <location evidence="1 7">Cell membrane</location>
        <topology evidence="1 7">Multi-pass membrane protein</topology>
    </subcellularLocation>
</comment>